<keyword evidence="2" id="KW-1185">Reference proteome</keyword>
<protein>
    <submittedName>
        <fullName evidence="1">Uncharacterized protein</fullName>
    </submittedName>
</protein>
<accession>A0A3P7CIY4</accession>
<evidence type="ECO:0000313" key="1">
    <source>
        <dbReference type="EMBL" id="VDL98049.1"/>
    </source>
</evidence>
<dbReference type="EMBL" id="UYSU01036707">
    <property type="protein sequence ID" value="VDL98049.1"/>
    <property type="molecule type" value="Genomic_DNA"/>
</dbReference>
<sequence length="159" mass="17437">MGADSVEALFGSDARLQAEGNIAGSADLNRPISQSTANSRLPRYLLVQKTDRVNLCIHFLVTPFKLASPTLDNLDTFLRFCNPDDGLQVRLMIKNTFHEFRVLILWKLSSILMAFTDFESGAGLHAEGNIAGSVVRNRVIPQLTASSGSPSYLQLVQNT</sequence>
<proteinExistence type="predicted"/>
<evidence type="ECO:0000313" key="2">
    <source>
        <dbReference type="Proteomes" id="UP000275846"/>
    </source>
</evidence>
<dbReference type="Proteomes" id="UP000275846">
    <property type="component" value="Unassembled WGS sequence"/>
</dbReference>
<reference evidence="1 2" key="1">
    <citation type="submission" date="2018-11" db="EMBL/GenBank/DDBJ databases">
        <authorList>
            <consortium name="Pathogen Informatics"/>
        </authorList>
    </citation>
    <scope>NUCLEOTIDE SEQUENCE [LARGE SCALE GENOMIC DNA]</scope>
    <source>
        <strain evidence="1 2">NST_G2</strain>
    </source>
</reference>
<organism evidence="1 2">
    <name type="scientific">Schistocephalus solidus</name>
    <name type="common">Tapeworm</name>
    <dbReference type="NCBI Taxonomy" id="70667"/>
    <lineage>
        <taxon>Eukaryota</taxon>
        <taxon>Metazoa</taxon>
        <taxon>Spiralia</taxon>
        <taxon>Lophotrochozoa</taxon>
        <taxon>Platyhelminthes</taxon>
        <taxon>Cestoda</taxon>
        <taxon>Eucestoda</taxon>
        <taxon>Diphyllobothriidea</taxon>
        <taxon>Diphyllobothriidae</taxon>
        <taxon>Schistocephalus</taxon>
    </lineage>
</organism>
<dbReference type="AlphaFoldDB" id="A0A3P7CIY4"/>
<name>A0A3P7CIY4_SCHSO</name>
<gene>
    <name evidence="1" type="ORF">SSLN_LOCUS11664</name>
</gene>